<sequence>MSKHQVNGNNPAVSIPTSNAHGLALLAGLVGFIRPYINMYATAAGVSHALQDCVDFDSRAERLCSGTQGHELLSALGKFFQELAAPNGDIADNGGGKLVAPDKAVPDQEPIPVEQHVSIAKPITTEYLSQTIVNQVHQHIFNKMPIRMLAIGSNGPQLRLLERSEIVEEIKSRISRKRWQGLREYESLALVEELARYAILSHTWLRGKPGDVVYGNWKERELNPEGNSKIVEFCMAAARNHGVVYGWMDTVCIDKSSSAELDESIRSMYWWYRQSHVCITYLGDTAAIPDMHRDAWFTRGWTLQELLAPRNMVFYSKDWTLLSQNDEPMEVYPDIKTFPKATQSQIFQATTIESEELEMCSMELGLLPISRVFQLACRRTVTREEDRVYSLMGLLGTSIPAAYGEGLPAAFKRLVREIMVTKTIFLDVFNHSDLDRLIPRSISKYENRSPLFDQTSSRWSTELHIMQSIEPISMTHLGVHIPILLVPLFQKIVYDARIPLGACPNSINIPAPPEWYYSNDGPAEYLLLNNNLISADFIANFYRAGKRYGMDKKYKVIFCGILNFWKSDSGYQTSNRWLYVSFAFGSRYAPNLATGVDARDLIQSSGPLVLSLPSEHSPGYENMQEQDLRRMGMKFTTLHLQ</sequence>
<evidence type="ECO:0000313" key="2">
    <source>
        <dbReference type="EMBL" id="KJA21509.1"/>
    </source>
</evidence>
<evidence type="ECO:0000259" key="1">
    <source>
        <dbReference type="Pfam" id="PF06985"/>
    </source>
</evidence>
<gene>
    <name evidence="2" type="ORF">HYPSUDRAFT_216253</name>
</gene>
<dbReference type="PANTHER" id="PTHR10622">
    <property type="entry name" value="HET DOMAIN-CONTAINING PROTEIN"/>
    <property type="match status" value="1"/>
</dbReference>
<dbReference type="Proteomes" id="UP000054270">
    <property type="component" value="Unassembled WGS sequence"/>
</dbReference>
<dbReference type="PANTHER" id="PTHR10622:SF10">
    <property type="entry name" value="HET DOMAIN-CONTAINING PROTEIN"/>
    <property type="match status" value="1"/>
</dbReference>
<dbReference type="Pfam" id="PF06985">
    <property type="entry name" value="HET"/>
    <property type="match status" value="1"/>
</dbReference>
<dbReference type="STRING" id="945553.A0A0D2NRU1"/>
<evidence type="ECO:0000313" key="3">
    <source>
        <dbReference type="Proteomes" id="UP000054270"/>
    </source>
</evidence>
<keyword evidence="3" id="KW-1185">Reference proteome</keyword>
<name>A0A0D2NRU1_HYPSF</name>
<feature type="domain" description="Heterokaryon incompatibility" evidence="1">
    <location>
        <begin position="197"/>
        <end position="286"/>
    </location>
</feature>
<dbReference type="EMBL" id="KN817557">
    <property type="protein sequence ID" value="KJA21509.1"/>
    <property type="molecule type" value="Genomic_DNA"/>
</dbReference>
<reference evidence="3" key="1">
    <citation type="submission" date="2014-04" db="EMBL/GenBank/DDBJ databases">
        <title>Evolutionary Origins and Diversification of the Mycorrhizal Mutualists.</title>
        <authorList>
            <consortium name="DOE Joint Genome Institute"/>
            <consortium name="Mycorrhizal Genomics Consortium"/>
            <person name="Kohler A."/>
            <person name="Kuo A."/>
            <person name="Nagy L.G."/>
            <person name="Floudas D."/>
            <person name="Copeland A."/>
            <person name="Barry K.W."/>
            <person name="Cichocki N."/>
            <person name="Veneault-Fourrey C."/>
            <person name="LaButti K."/>
            <person name="Lindquist E.A."/>
            <person name="Lipzen A."/>
            <person name="Lundell T."/>
            <person name="Morin E."/>
            <person name="Murat C."/>
            <person name="Riley R."/>
            <person name="Ohm R."/>
            <person name="Sun H."/>
            <person name="Tunlid A."/>
            <person name="Henrissat B."/>
            <person name="Grigoriev I.V."/>
            <person name="Hibbett D.S."/>
            <person name="Martin F."/>
        </authorList>
    </citation>
    <scope>NUCLEOTIDE SEQUENCE [LARGE SCALE GENOMIC DNA]</scope>
    <source>
        <strain evidence="3">FD-334 SS-4</strain>
    </source>
</reference>
<protein>
    <recommendedName>
        <fullName evidence="1">Heterokaryon incompatibility domain-containing protein</fullName>
    </recommendedName>
</protein>
<dbReference type="AlphaFoldDB" id="A0A0D2NRU1"/>
<dbReference type="OrthoDB" id="5303367at2759"/>
<accession>A0A0D2NRU1</accession>
<proteinExistence type="predicted"/>
<dbReference type="InterPro" id="IPR010730">
    <property type="entry name" value="HET"/>
</dbReference>
<organism evidence="2 3">
    <name type="scientific">Hypholoma sublateritium (strain FD-334 SS-4)</name>
    <dbReference type="NCBI Taxonomy" id="945553"/>
    <lineage>
        <taxon>Eukaryota</taxon>
        <taxon>Fungi</taxon>
        <taxon>Dikarya</taxon>
        <taxon>Basidiomycota</taxon>
        <taxon>Agaricomycotina</taxon>
        <taxon>Agaricomycetes</taxon>
        <taxon>Agaricomycetidae</taxon>
        <taxon>Agaricales</taxon>
        <taxon>Agaricineae</taxon>
        <taxon>Strophariaceae</taxon>
        <taxon>Hypholoma</taxon>
    </lineage>
</organism>